<gene>
    <name evidence="5" type="ORF">LNN31_06080</name>
</gene>
<dbReference type="RefSeq" id="WP_263993072.1">
    <property type="nucleotide sequence ID" value="NZ_CP087994.1"/>
</dbReference>
<dbReference type="Proteomes" id="UP001163550">
    <property type="component" value="Chromosome"/>
</dbReference>
<dbReference type="SUPFAM" id="SSF46548">
    <property type="entry name" value="alpha-helical ferredoxin"/>
    <property type="match status" value="2"/>
</dbReference>
<dbReference type="Gene3D" id="3.50.50.60">
    <property type="entry name" value="FAD/NAD(P)-binding domain"/>
    <property type="match status" value="2"/>
</dbReference>
<dbReference type="PANTHER" id="PTHR42783">
    <property type="entry name" value="GLUTAMATE SYNTHASE [NADPH] SMALL CHAIN"/>
    <property type="match status" value="1"/>
</dbReference>
<keyword evidence="6" id="KW-1185">Reference proteome</keyword>
<dbReference type="Gene3D" id="1.10.1060.10">
    <property type="entry name" value="Alpha-helical ferredoxin"/>
    <property type="match status" value="1"/>
</dbReference>
<name>A0ABY6HHG7_9FIRM</name>
<dbReference type="Pfam" id="PF07992">
    <property type="entry name" value="Pyr_redox_2"/>
    <property type="match status" value="1"/>
</dbReference>
<dbReference type="SUPFAM" id="SSF51971">
    <property type="entry name" value="Nucleotide-binding domain"/>
    <property type="match status" value="1"/>
</dbReference>
<keyword evidence="3" id="KW-0411">Iron-sulfur</keyword>
<evidence type="ECO:0000259" key="4">
    <source>
        <dbReference type="PROSITE" id="PS51379"/>
    </source>
</evidence>
<dbReference type="Gene3D" id="3.30.70.20">
    <property type="match status" value="1"/>
</dbReference>
<dbReference type="Pfam" id="PF14691">
    <property type="entry name" value="Fer4_20"/>
    <property type="match status" value="1"/>
</dbReference>
<protein>
    <submittedName>
        <fullName evidence="5">FAD-dependent oxidoreductase</fullName>
    </submittedName>
</protein>
<dbReference type="InterPro" id="IPR009051">
    <property type="entry name" value="Helical_ferredxn"/>
</dbReference>
<keyword evidence="2" id="KW-0408">Iron</keyword>
<dbReference type="EMBL" id="CP087994">
    <property type="protein sequence ID" value="UYO63983.1"/>
    <property type="molecule type" value="Genomic_DNA"/>
</dbReference>
<dbReference type="InterPro" id="IPR023753">
    <property type="entry name" value="FAD/NAD-binding_dom"/>
</dbReference>
<sequence>MAKSIHAKFATHVSMHAGLFIGPVSDDSVWTKILKKLISEEECELGMHLTKTPISAEDFAKKFGGSEEKVSAMLWNMADHGAIFPHFINDKPYYRLAPFVPGIYEYMYDKRTLDQEMAQLFVDMPDELSSLFKFLPMNDGGMLRTVPVMQEIKGQQKVLAHEEIVKFIETAELITVTDCLCRASMKMIGKGCEHPIEDTCIQLGPHAEYYIKTGRGRQISKEEAIEVLNKVEEAGLVHTVFATEGYDTSSYICNCCGCSCSGFRLMRQFGGGAISQSNFRAAIDAEKCVACGACVDVCPQNAIKLGNGLCGSVEKQIDRYDTYYDTPWGKDKHNNNYRARTMVTNSGTAPCKTKCPAHISVQGYIEKAAQGKYQEALELIKKDNPFPAVCGRICPHPCEDECTRGTIDESLAIDAIKLFIADQECNADVRFIPEILHQYDPKEKAGKKIAVIGAGPAGMSCAYYLAVEGYQVTVFEKQKALGGMLTLGIPSFRLDKNVINAEIDILKEIGVEFRTGIEIGKDVTIQTLRDQGYNAFYLAIGAQQGATLGLDGEDLEDVINGVDFLRSINLNDTIKLEGPTVVIGGGNVAIDVARCALRAGSDRVNLYCLESAAEMPALAEEQEEAREEGIVLNNGWGPKRIISENGKVTGVEFRKCLSVSEKGRFAPKYDDNDTIIVKASKVLLAIGQVIDWGDLKQGENLATDPRGRIQVQDVSYQTAVDDVFAGGDVVTGPKFAIDAIATGKQGAESIHRYLQGRDLRMCREREFRALDKNNLDAAGYDQIPRQKIGHVDPTAAKQTFADLRAGLTEDQVKKEAQRCMKCGLSIIDENLCVGCGVCTRRCNFDALHLKRVSENMPAETFGEFYSRAAKFATARAGRILVKSVKKTLSPKS</sequence>
<dbReference type="InterPro" id="IPR017896">
    <property type="entry name" value="4Fe4S_Fe-S-bd"/>
</dbReference>
<dbReference type="InterPro" id="IPR036188">
    <property type="entry name" value="FAD/NAD-bd_sf"/>
</dbReference>
<reference evidence="5" key="1">
    <citation type="submission" date="2021-11" db="EMBL/GenBank/DDBJ databases">
        <title>Isoprene-degrading acetogen.</title>
        <authorList>
            <person name="Yang Y."/>
            <person name="Jin H."/>
            <person name="Yan J."/>
        </authorList>
    </citation>
    <scope>NUCLEOTIDE SEQUENCE</scope>
    <source>
        <strain evidence="5">Berkeley</strain>
    </source>
</reference>
<dbReference type="Pfam" id="PF00037">
    <property type="entry name" value="Fer4"/>
    <property type="match status" value="1"/>
</dbReference>
<dbReference type="InterPro" id="IPR017900">
    <property type="entry name" value="4Fe4S_Fe_S_CS"/>
</dbReference>
<feature type="domain" description="4Fe-4S ferredoxin-type" evidence="4">
    <location>
        <begin position="279"/>
        <end position="308"/>
    </location>
</feature>
<evidence type="ECO:0000256" key="3">
    <source>
        <dbReference type="ARBA" id="ARBA00023014"/>
    </source>
</evidence>
<feature type="domain" description="4Fe-4S ferredoxin-type" evidence="4">
    <location>
        <begin position="823"/>
        <end position="852"/>
    </location>
</feature>
<evidence type="ECO:0000256" key="2">
    <source>
        <dbReference type="ARBA" id="ARBA00023004"/>
    </source>
</evidence>
<dbReference type="PROSITE" id="PS00198">
    <property type="entry name" value="4FE4S_FER_1"/>
    <property type="match status" value="1"/>
</dbReference>
<proteinExistence type="predicted"/>
<accession>A0ABY6HHG7</accession>
<evidence type="ECO:0000313" key="6">
    <source>
        <dbReference type="Proteomes" id="UP001163550"/>
    </source>
</evidence>
<keyword evidence="1" id="KW-0479">Metal-binding</keyword>
<dbReference type="PRINTS" id="PR00419">
    <property type="entry name" value="ADXRDTASE"/>
</dbReference>
<dbReference type="SUPFAM" id="SSF54862">
    <property type="entry name" value="4Fe-4S ferredoxins"/>
    <property type="match status" value="1"/>
</dbReference>
<dbReference type="PANTHER" id="PTHR42783:SF3">
    <property type="entry name" value="GLUTAMATE SYNTHASE [NADPH] SMALL CHAIN-RELATED"/>
    <property type="match status" value="1"/>
</dbReference>
<dbReference type="PROSITE" id="PS51379">
    <property type="entry name" value="4FE4S_FER_2"/>
    <property type="match status" value="2"/>
</dbReference>
<evidence type="ECO:0000256" key="1">
    <source>
        <dbReference type="ARBA" id="ARBA00022723"/>
    </source>
</evidence>
<evidence type="ECO:0000313" key="5">
    <source>
        <dbReference type="EMBL" id="UYO63983.1"/>
    </source>
</evidence>
<organism evidence="5 6">
    <name type="scientific">Acetobacterium wieringae</name>
    <dbReference type="NCBI Taxonomy" id="52694"/>
    <lineage>
        <taxon>Bacteria</taxon>
        <taxon>Bacillati</taxon>
        <taxon>Bacillota</taxon>
        <taxon>Clostridia</taxon>
        <taxon>Eubacteriales</taxon>
        <taxon>Eubacteriaceae</taxon>
        <taxon>Acetobacterium</taxon>
    </lineage>
</organism>
<dbReference type="InterPro" id="IPR028261">
    <property type="entry name" value="DPD_II"/>
</dbReference>